<proteinExistence type="predicted"/>
<sequence>MIIGFCTMKLDTLTLCSRRWRRDHLIGCHRFEVREL</sequence>
<dbReference type="EnsemblPlants" id="Pp3c22_10800V3.1">
    <property type="protein sequence ID" value="PAC:32903648.CDS.1"/>
    <property type="gene ID" value="Pp3c22_10800"/>
</dbReference>
<reference evidence="2" key="3">
    <citation type="submission" date="2020-12" db="UniProtKB">
        <authorList>
            <consortium name="EnsemblPlants"/>
        </authorList>
    </citation>
    <scope>IDENTIFICATION</scope>
</reference>
<evidence type="ECO:0000313" key="1">
    <source>
        <dbReference type="EMBL" id="PNR30677.1"/>
    </source>
</evidence>
<dbReference type="AlphaFoldDB" id="A0A2K1IN33"/>
<dbReference type="EnsemblPlants" id="Pp3c22_10800V3.2">
    <property type="protein sequence ID" value="PAC:32903649.CDS.1"/>
    <property type="gene ID" value="Pp3c22_10800"/>
</dbReference>
<reference evidence="1 3" key="2">
    <citation type="journal article" date="2018" name="Plant J.">
        <title>The Physcomitrella patens chromosome-scale assembly reveals moss genome structure and evolution.</title>
        <authorList>
            <person name="Lang D."/>
            <person name="Ullrich K.K."/>
            <person name="Murat F."/>
            <person name="Fuchs J."/>
            <person name="Jenkins J."/>
            <person name="Haas F.B."/>
            <person name="Piednoel M."/>
            <person name="Gundlach H."/>
            <person name="Van Bel M."/>
            <person name="Meyberg R."/>
            <person name="Vives C."/>
            <person name="Morata J."/>
            <person name="Symeonidi A."/>
            <person name="Hiss M."/>
            <person name="Muchero W."/>
            <person name="Kamisugi Y."/>
            <person name="Saleh O."/>
            <person name="Blanc G."/>
            <person name="Decker E.L."/>
            <person name="van Gessel N."/>
            <person name="Grimwood J."/>
            <person name="Hayes R.D."/>
            <person name="Graham S.W."/>
            <person name="Gunter L.E."/>
            <person name="McDaniel S.F."/>
            <person name="Hoernstein S.N.W."/>
            <person name="Larsson A."/>
            <person name="Li F.W."/>
            <person name="Perroud P.F."/>
            <person name="Phillips J."/>
            <person name="Ranjan P."/>
            <person name="Rokshar D.S."/>
            <person name="Rothfels C.J."/>
            <person name="Schneider L."/>
            <person name="Shu S."/>
            <person name="Stevenson D.W."/>
            <person name="Thummler F."/>
            <person name="Tillich M."/>
            <person name="Villarreal Aguilar J.C."/>
            <person name="Widiez T."/>
            <person name="Wong G.K."/>
            <person name="Wymore A."/>
            <person name="Zhang Y."/>
            <person name="Zimmer A.D."/>
            <person name="Quatrano R.S."/>
            <person name="Mayer K.F.X."/>
            <person name="Goodstein D."/>
            <person name="Casacuberta J.M."/>
            <person name="Vandepoele K."/>
            <person name="Reski R."/>
            <person name="Cuming A.C."/>
            <person name="Tuskan G.A."/>
            <person name="Maumus F."/>
            <person name="Salse J."/>
            <person name="Schmutz J."/>
            <person name="Rensing S.A."/>
        </authorList>
    </citation>
    <scope>NUCLEOTIDE SEQUENCE [LARGE SCALE GENOMIC DNA]</scope>
    <source>
        <strain evidence="2 3">cv. Gransden 2004</strain>
    </source>
</reference>
<evidence type="ECO:0000313" key="2">
    <source>
        <dbReference type="EnsemblPlants" id="PAC:32903648.CDS.1"/>
    </source>
</evidence>
<reference evidence="1 3" key="1">
    <citation type="journal article" date="2008" name="Science">
        <title>The Physcomitrella genome reveals evolutionary insights into the conquest of land by plants.</title>
        <authorList>
            <person name="Rensing S."/>
            <person name="Lang D."/>
            <person name="Zimmer A."/>
            <person name="Terry A."/>
            <person name="Salamov A."/>
            <person name="Shapiro H."/>
            <person name="Nishiyama T."/>
            <person name="Perroud P.-F."/>
            <person name="Lindquist E."/>
            <person name="Kamisugi Y."/>
            <person name="Tanahashi T."/>
            <person name="Sakakibara K."/>
            <person name="Fujita T."/>
            <person name="Oishi K."/>
            <person name="Shin-I T."/>
            <person name="Kuroki Y."/>
            <person name="Toyoda A."/>
            <person name="Suzuki Y."/>
            <person name="Hashimoto A."/>
            <person name="Yamaguchi K."/>
            <person name="Sugano A."/>
            <person name="Kohara Y."/>
            <person name="Fujiyama A."/>
            <person name="Anterola A."/>
            <person name="Aoki S."/>
            <person name="Ashton N."/>
            <person name="Barbazuk W.B."/>
            <person name="Barker E."/>
            <person name="Bennetzen J."/>
            <person name="Bezanilla M."/>
            <person name="Blankenship R."/>
            <person name="Cho S.H."/>
            <person name="Dutcher S."/>
            <person name="Estelle M."/>
            <person name="Fawcett J.A."/>
            <person name="Gundlach H."/>
            <person name="Hanada K."/>
            <person name="Heyl A."/>
            <person name="Hicks K.A."/>
            <person name="Hugh J."/>
            <person name="Lohr M."/>
            <person name="Mayer K."/>
            <person name="Melkozernov A."/>
            <person name="Murata T."/>
            <person name="Nelson D."/>
            <person name="Pils B."/>
            <person name="Prigge M."/>
            <person name="Reiss B."/>
            <person name="Renner T."/>
            <person name="Rombauts S."/>
            <person name="Rushton P."/>
            <person name="Sanderfoot A."/>
            <person name="Schween G."/>
            <person name="Shiu S.-H."/>
            <person name="Stueber K."/>
            <person name="Theodoulou F.L."/>
            <person name="Tu H."/>
            <person name="Van de Peer Y."/>
            <person name="Verrier P.J."/>
            <person name="Waters E."/>
            <person name="Wood A."/>
            <person name="Yang L."/>
            <person name="Cove D."/>
            <person name="Cuming A."/>
            <person name="Hasebe M."/>
            <person name="Lucas S."/>
            <person name="Mishler D.B."/>
            <person name="Reski R."/>
            <person name="Grigoriev I."/>
            <person name="Quatrano R.S."/>
            <person name="Boore J.L."/>
        </authorList>
    </citation>
    <scope>NUCLEOTIDE SEQUENCE [LARGE SCALE GENOMIC DNA]</scope>
    <source>
        <strain evidence="2 3">cv. Gransden 2004</strain>
    </source>
</reference>
<evidence type="ECO:0000313" key="3">
    <source>
        <dbReference type="Proteomes" id="UP000006727"/>
    </source>
</evidence>
<organism evidence="1">
    <name type="scientific">Physcomitrium patens</name>
    <name type="common">Spreading-leaved earth moss</name>
    <name type="synonym">Physcomitrella patens</name>
    <dbReference type="NCBI Taxonomy" id="3218"/>
    <lineage>
        <taxon>Eukaryota</taxon>
        <taxon>Viridiplantae</taxon>
        <taxon>Streptophyta</taxon>
        <taxon>Embryophyta</taxon>
        <taxon>Bryophyta</taxon>
        <taxon>Bryophytina</taxon>
        <taxon>Bryopsida</taxon>
        <taxon>Funariidae</taxon>
        <taxon>Funariales</taxon>
        <taxon>Funariaceae</taxon>
        <taxon>Physcomitrium</taxon>
    </lineage>
</organism>
<dbReference type="Gramene" id="Pp3c22_10800V3.2">
    <property type="protein sequence ID" value="PAC:32903649.CDS.1"/>
    <property type="gene ID" value="Pp3c22_10800"/>
</dbReference>
<accession>A0A2K1IN33</accession>
<protein>
    <submittedName>
        <fullName evidence="1 2">Uncharacterized protein</fullName>
    </submittedName>
</protein>
<dbReference type="Proteomes" id="UP000006727">
    <property type="component" value="Chromosome 22"/>
</dbReference>
<gene>
    <name evidence="1" type="ORF">PHYPA_026993</name>
</gene>
<dbReference type="InParanoid" id="A0A2K1IN33"/>
<dbReference type="Gramene" id="Pp3c22_10800V3.1">
    <property type="protein sequence ID" value="PAC:32903648.CDS.1"/>
    <property type="gene ID" value="Pp3c22_10800"/>
</dbReference>
<dbReference type="EMBL" id="ABEU02000022">
    <property type="protein sequence ID" value="PNR30677.1"/>
    <property type="molecule type" value="Genomic_DNA"/>
</dbReference>
<keyword evidence="3" id="KW-1185">Reference proteome</keyword>
<name>A0A2K1IN33_PHYPA</name>
<dbReference type="PaxDb" id="3218-PP1S121_57V6.1"/>